<evidence type="ECO:0000256" key="1">
    <source>
        <dbReference type="ARBA" id="ARBA00022630"/>
    </source>
</evidence>
<sequence>MSETNARFLGVGLAGRHLVALTADAGAAARLDGAGAAFVAAGIERIDGSAPDDTTLEPTIAAALLAARVPRVAVLAAAAPHRDHPYNLARRVASLDHLSGGRSGVILGLRDAYAPTGEPGREGWGGAGLTEGVPLGSATTRDAALAVAKLWQSWPHDSIVADRASGVFARAERIAYADHRGVFEVKGPLTLPTTAQGSPVLAWYAASPEEAAFAEGADLVVLGGSAPEEVAATAAALDGHASRRPLLFVRLDFAGDSEVAGFVARAEAAAGLPGVDGLLVRPDGAEDSVSRVLDEVVPALTARGIVRPPGAGTLRDRLALPEPAPLLAGATPVFPAPAPLR</sequence>
<dbReference type="InterPro" id="IPR051260">
    <property type="entry name" value="Diverse_substr_monoxygenases"/>
</dbReference>
<accession>A0A3N1CSD6</accession>
<dbReference type="OrthoDB" id="9130786at2"/>
<evidence type="ECO:0000259" key="5">
    <source>
        <dbReference type="Pfam" id="PF00296"/>
    </source>
</evidence>
<dbReference type="PANTHER" id="PTHR30011:SF16">
    <property type="entry name" value="C2H2 FINGER DOMAIN TRANSCRIPTION FACTOR (EUROFUNG)-RELATED"/>
    <property type="match status" value="1"/>
</dbReference>
<dbReference type="Pfam" id="PF00296">
    <property type="entry name" value="Bac_luciferase"/>
    <property type="match status" value="1"/>
</dbReference>
<dbReference type="InterPro" id="IPR036661">
    <property type="entry name" value="Luciferase-like_sf"/>
</dbReference>
<dbReference type="Proteomes" id="UP000272400">
    <property type="component" value="Unassembled WGS sequence"/>
</dbReference>
<evidence type="ECO:0000256" key="4">
    <source>
        <dbReference type="ARBA" id="ARBA00023033"/>
    </source>
</evidence>
<keyword evidence="3" id="KW-0560">Oxidoreductase</keyword>
<evidence type="ECO:0000313" key="7">
    <source>
        <dbReference type="Proteomes" id="UP000272400"/>
    </source>
</evidence>
<dbReference type="InterPro" id="IPR011251">
    <property type="entry name" value="Luciferase-like_dom"/>
</dbReference>
<dbReference type="AlphaFoldDB" id="A0A3N1CSD6"/>
<keyword evidence="1" id="KW-0285">Flavoprotein</keyword>
<dbReference type="RefSeq" id="WP_123663873.1">
    <property type="nucleotide sequence ID" value="NZ_RJKE01000001.1"/>
</dbReference>
<feature type="domain" description="Luciferase-like" evidence="5">
    <location>
        <begin position="50"/>
        <end position="244"/>
    </location>
</feature>
<evidence type="ECO:0000313" key="6">
    <source>
        <dbReference type="EMBL" id="ROO84232.1"/>
    </source>
</evidence>
<dbReference type="PANTHER" id="PTHR30011">
    <property type="entry name" value="ALKANESULFONATE MONOOXYGENASE-RELATED"/>
    <property type="match status" value="1"/>
</dbReference>
<evidence type="ECO:0000256" key="3">
    <source>
        <dbReference type="ARBA" id="ARBA00023002"/>
    </source>
</evidence>
<dbReference type="SUPFAM" id="SSF51679">
    <property type="entry name" value="Bacterial luciferase-like"/>
    <property type="match status" value="1"/>
</dbReference>
<organism evidence="6 7">
    <name type="scientific">Actinocorallia herbida</name>
    <dbReference type="NCBI Taxonomy" id="58109"/>
    <lineage>
        <taxon>Bacteria</taxon>
        <taxon>Bacillati</taxon>
        <taxon>Actinomycetota</taxon>
        <taxon>Actinomycetes</taxon>
        <taxon>Streptosporangiales</taxon>
        <taxon>Thermomonosporaceae</taxon>
        <taxon>Actinocorallia</taxon>
    </lineage>
</organism>
<dbReference type="Gene3D" id="3.20.20.30">
    <property type="entry name" value="Luciferase-like domain"/>
    <property type="match status" value="1"/>
</dbReference>
<keyword evidence="2" id="KW-0288">FMN</keyword>
<gene>
    <name evidence="6" type="ORF">EDD29_1752</name>
</gene>
<keyword evidence="7" id="KW-1185">Reference proteome</keyword>
<protein>
    <submittedName>
        <fullName evidence="6">Alkanesulfonate monooxygenase SsuD/methylene tetrahydromethanopterin reductase-like flavin-dependent oxidoreductase (Luciferase family)</fullName>
    </submittedName>
</protein>
<keyword evidence="4 6" id="KW-0503">Monooxygenase</keyword>
<dbReference type="GO" id="GO:0004497">
    <property type="term" value="F:monooxygenase activity"/>
    <property type="evidence" value="ECO:0007669"/>
    <property type="project" value="UniProtKB-KW"/>
</dbReference>
<dbReference type="EMBL" id="RJKE01000001">
    <property type="protein sequence ID" value="ROO84232.1"/>
    <property type="molecule type" value="Genomic_DNA"/>
</dbReference>
<evidence type="ECO:0000256" key="2">
    <source>
        <dbReference type="ARBA" id="ARBA00022643"/>
    </source>
</evidence>
<proteinExistence type="predicted"/>
<reference evidence="6 7" key="1">
    <citation type="submission" date="2018-11" db="EMBL/GenBank/DDBJ databases">
        <title>Sequencing the genomes of 1000 actinobacteria strains.</title>
        <authorList>
            <person name="Klenk H.-P."/>
        </authorList>
    </citation>
    <scope>NUCLEOTIDE SEQUENCE [LARGE SCALE GENOMIC DNA]</scope>
    <source>
        <strain evidence="6 7">DSM 44254</strain>
    </source>
</reference>
<name>A0A3N1CSD6_9ACTN</name>
<comment type="caution">
    <text evidence="6">The sequence shown here is derived from an EMBL/GenBank/DDBJ whole genome shotgun (WGS) entry which is preliminary data.</text>
</comment>
<dbReference type="GO" id="GO:0016705">
    <property type="term" value="F:oxidoreductase activity, acting on paired donors, with incorporation or reduction of molecular oxygen"/>
    <property type="evidence" value="ECO:0007669"/>
    <property type="project" value="InterPro"/>
</dbReference>